<gene>
    <name evidence="1" type="ORF">E6K81_10825</name>
</gene>
<evidence type="ECO:0000313" key="1">
    <source>
        <dbReference type="EMBL" id="TMQ71134.1"/>
    </source>
</evidence>
<evidence type="ECO:0008006" key="3">
    <source>
        <dbReference type="Google" id="ProtNLM"/>
    </source>
</evidence>
<dbReference type="Proteomes" id="UP000319771">
    <property type="component" value="Unassembled WGS sequence"/>
</dbReference>
<reference evidence="1 2" key="1">
    <citation type="journal article" date="2019" name="Nat. Microbiol.">
        <title>Mediterranean grassland soil C-N compound turnover is dependent on rainfall and depth, and is mediated by genomically divergent microorganisms.</title>
        <authorList>
            <person name="Diamond S."/>
            <person name="Andeer P.F."/>
            <person name="Li Z."/>
            <person name="Crits-Christoph A."/>
            <person name="Burstein D."/>
            <person name="Anantharaman K."/>
            <person name="Lane K.R."/>
            <person name="Thomas B.C."/>
            <person name="Pan C."/>
            <person name="Northen T.R."/>
            <person name="Banfield J.F."/>
        </authorList>
    </citation>
    <scope>NUCLEOTIDE SEQUENCE [LARGE SCALE GENOMIC DNA]</scope>
    <source>
        <strain evidence="1">WS_11</strain>
    </source>
</reference>
<proteinExistence type="predicted"/>
<dbReference type="EMBL" id="VBPB01000182">
    <property type="protein sequence ID" value="TMQ71134.1"/>
    <property type="molecule type" value="Genomic_DNA"/>
</dbReference>
<organism evidence="1 2">
    <name type="scientific">Eiseniibacteriota bacterium</name>
    <dbReference type="NCBI Taxonomy" id="2212470"/>
    <lineage>
        <taxon>Bacteria</taxon>
        <taxon>Candidatus Eiseniibacteriota</taxon>
    </lineage>
</organism>
<protein>
    <recommendedName>
        <fullName evidence="3">TonB-dependent receptor</fullName>
    </recommendedName>
</protein>
<sequence>MKTPTTRQKALALNLDARAYGTFAEIGGGQEVARWFFSVGSAAGTVAKTISAYDMAISDGVYGAAERYVSRQRLEAMLEVEFAQLVEQLGGRRGESKCFFAFANTVATRRFQTAQNGRGWLGIRFQAHPREQPSEVIIHAHLLDRTAEHEREALGILGVNLIHAAFYEHAPPEHLIGSLMDDLSRERVEIDMIKLSGPVFAGVDGHIVPIRSFEESYLSISTQEVLALIEKDDPSWERLVPPTVAETIRSKRLFRPHADA</sequence>
<evidence type="ECO:0000313" key="2">
    <source>
        <dbReference type="Proteomes" id="UP000319771"/>
    </source>
</evidence>
<name>A0A538U5G7_UNCEI</name>
<comment type="caution">
    <text evidence="1">The sequence shown here is derived from an EMBL/GenBank/DDBJ whole genome shotgun (WGS) entry which is preliminary data.</text>
</comment>
<accession>A0A538U5G7</accession>
<dbReference type="AlphaFoldDB" id="A0A538U5G7"/>